<organism evidence="8 9">
    <name type="scientific">Paraglaciecola aquimarina</name>
    <dbReference type="NCBI Taxonomy" id="1235557"/>
    <lineage>
        <taxon>Bacteria</taxon>
        <taxon>Pseudomonadati</taxon>
        <taxon>Pseudomonadota</taxon>
        <taxon>Gammaproteobacteria</taxon>
        <taxon>Alteromonadales</taxon>
        <taxon>Alteromonadaceae</taxon>
        <taxon>Paraglaciecola</taxon>
    </lineage>
</organism>
<keyword evidence="9" id="KW-1185">Reference proteome</keyword>
<proteinExistence type="inferred from homology"/>
<comment type="similarity">
    <text evidence="1">Belongs to the ABC transporter superfamily. ABCF family. Translational throttle EttA subfamily.</text>
</comment>
<evidence type="ECO:0000256" key="6">
    <source>
        <dbReference type="ARBA" id="ARBA00022845"/>
    </source>
</evidence>
<protein>
    <submittedName>
        <fullName evidence="8">Energy-dependent translational throttle protein EttA</fullName>
    </submittedName>
</protein>
<dbReference type="InterPro" id="IPR027417">
    <property type="entry name" value="P-loop_NTPase"/>
</dbReference>
<keyword evidence="2" id="KW-0694">RNA-binding</keyword>
<accession>A0ABU3SXU0</accession>
<dbReference type="Pfam" id="PF00005">
    <property type="entry name" value="ABC_tran"/>
    <property type="match status" value="1"/>
</dbReference>
<dbReference type="EMBL" id="JAWDIO010000002">
    <property type="protein sequence ID" value="MDU0354813.1"/>
    <property type="molecule type" value="Genomic_DNA"/>
</dbReference>
<sequence>MLLLDEPTNHLDAESVAWLERFLHDYEGTVVAITHDRYFLDNVAGWILELDRGQGIPWEGNYSSWLEQKDARLEQEEKTESARQKSIKTELEWVRSNAKGRQSKSKARMARFEELNTGDYQKRNETSELFIPPGERLGDKVFEVSGLQKSYGDRLLIDDLNFKMPKGAIVGIIGPNGAGKSTLFRMLTGQEQADAGTIDIGKTVQLASVDQFRDHMDGNNTVYKEISDDSDIIRIGNFELNSRAYCGRFNFKGSDQQKFIKDLSGGERNRVHLAKLLKAGGNVLLLDEPTNDLDVETLRALENALLEFPGCAMVISHDRWFLDRIATHIMDYRDEGKINFFDGNYTEYAAWLKDTYGTDVIEPHRLKYKKISK</sequence>
<comment type="caution">
    <text evidence="8">The sequence shown here is derived from an EMBL/GenBank/DDBJ whole genome shotgun (WGS) entry which is preliminary data.</text>
</comment>
<evidence type="ECO:0000313" key="9">
    <source>
        <dbReference type="Proteomes" id="UP001247805"/>
    </source>
</evidence>
<dbReference type="PANTHER" id="PTHR43858:SF1">
    <property type="entry name" value="ABC TRANSPORTER-RELATED PROTEIN"/>
    <property type="match status" value="1"/>
</dbReference>
<evidence type="ECO:0000259" key="7">
    <source>
        <dbReference type="PROSITE" id="PS50893"/>
    </source>
</evidence>
<feature type="domain" description="ABC transporter" evidence="7">
    <location>
        <begin position="142"/>
        <end position="360"/>
    </location>
</feature>
<keyword evidence="2" id="KW-0820">tRNA-binding</keyword>
<evidence type="ECO:0000256" key="2">
    <source>
        <dbReference type="ARBA" id="ARBA00022555"/>
    </source>
</evidence>
<dbReference type="InterPro" id="IPR022374">
    <property type="entry name" value="EttA"/>
</dbReference>
<gene>
    <name evidence="8" type="primary">ettA</name>
    <name evidence="8" type="ORF">RS130_13590</name>
</gene>
<dbReference type="InterPro" id="IPR003439">
    <property type="entry name" value="ABC_transporter-like_ATP-bd"/>
</dbReference>
<keyword evidence="4" id="KW-0547">Nucleotide-binding</keyword>
<evidence type="ECO:0000313" key="8">
    <source>
        <dbReference type="EMBL" id="MDU0354813.1"/>
    </source>
</evidence>
<keyword evidence="6" id="KW-0810">Translation regulation</keyword>
<dbReference type="InterPro" id="IPR003593">
    <property type="entry name" value="AAA+_ATPase"/>
</dbReference>
<evidence type="ECO:0000256" key="5">
    <source>
        <dbReference type="ARBA" id="ARBA00022840"/>
    </source>
</evidence>
<evidence type="ECO:0000256" key="3">
    <source>
        <dbReference type="ARBA" id="ARBA00022730"/>
    </source>
</evidence>
<dbReference type="Pfam" id="PF12848">
    <property type="entry name" value="ABC_tran_Xtn"/>
    <property type="match status" value="1"/>
</dbReference>
<dbReference type="CDD" id="cd03221">
    <property type="entry name" value="ABCF_EF-3"/>
    <property type="match status" value="1"/>
</dbReference>
<keyword evidence="5" id="KW-0067">ATP-binding</keyword>
<dbReference type="InterPro" id="IPR032781">
    <property type="entry name" value="ABC_tran_Xtn"/>
</dbReference>
<dbReference type="Proteomes" id="UP001247805">
    <property type="component" value="Unassembled WGS sequence"/>
</dbReference>
<dbReference type="PANTHER" id="PTHR43858">
    <property type="entry name" value="ENERGY-DEPENDENT TRANSLATIONAL THROTTLE PROTEIN ETTA"/>
    <property type="match status" value="1"/>
</dbReference>
<dbReference type="SMART" id="SM00382">
    <property type="entry name" value="AAA"/>
    <property type="match status" value="1"/>
</dbReference>
<dbReference type="PROSITE" id="PS50893">
    <property type="entry name" value="ABC_TRANSPORTER_2"/>
    <property type="match status" value="1"/>
</dbReference>
<reference evidence="8 9" key="1">
    <citation type="submission" date="2023-10" db="EMBL/GenBank/DDBJ databases">
        <title>Glaciecola aquimarina strain GGW-M5 nov., isolated from a coastal seawater.</title>
        <authorList>
            <person name="Bayburt H."/>
            <person name="Kim J.M."/>
            <person name="Choi B.J."/>
            <person name="Jeon C.O."/>
        </authorList>
    </citation>
    <scope>NUCLEOTIDE SEQUENCE [LARGE SCALE GENOMIC DNA]</scope>
    <source>
        <strain evidence="8 9">KCTC 32108</strain>
    </source>
</reference>
<evidence type="ECO:0000256" key="1">
    <source>
        <dbReference type="ARBA" id="ARBA00005868"/>
    </source>
</evidence>
<name>A0ABU3SXU0_9ALTE</name>
<evidence type="ECO:0000256" key="4">
    <source>
        <dbReference type="ARBA" id="ARBA00022741"/>
    </source>
</evidence>
<keyword evidence="3" id="KW-0699">rRNA-binding</keyword>
<dbReference type="Gene3D" id="3.40.50.300">
    <property type="entry name" value="P-loop containing nucleotide triphosphate hydrolases"/>
    <property type="match status" value="2"/>
</dbReference>
<dbReference type="NCBIfam" id="NF008775">
    <property type="entry name" value="PRK11819.1"/>
    <property type="match status" value="1"/>
</dbReference>
<dbReference type="SUPFAM" id="SSF52540">
    <property type="entry name" value="P-loop containing nucleoside triphosphate hydrolases"/>
    <property type="match status" value="2"/>
</dbReference>